<evidence type="ECO:0000256" key="11">
    <source>
        <dbReference type="RuleBase" id="RU362091"/>
    </source>
</evidence>
<dbReference type="Pfam" id="PF00474">
    <property type="entry name" value="SSF"/>
    <property type="match status" value="1"/>
</dbReference>
<dbReference type="InterPro" id="IPR038377">
    <property type="entry name" value="Na/Glc_symporter_sf"/>
</dbReference>
<dbReference type="Gene3D" id="1.20.1730.10">
    <property type="entry name" value="Sodium/glucose cotransporter"/>
    <property type="match status" value="1"/>
</dbReference>
<evidence type="ECO:0000313" key="14">
    <source>
        <dbReference type="Proteomes" id="UP000828390"/>
    </source>
</evidence>
<keyword evidence="14" id="KW-1185">Reference proteome</keyword>
<evidence type="ECO:0000256" key="6">
    <source>
        <dbReference type="ARBA" id="ARBA00022989"/>
    </source>
</evidence>
<evidence type="ECO:0000256" key="4">
    <source>
        <dbReference type="ARBA" id="ARBA00022475"/>
    </source>
</evidence>
<keyword evidence="8" id="KW-0406">Ion transport</keyword>
<sequence>MSIDNYLSPADIAVLRGGILSSLVVGIVYAVKESRHESTSFRYHRGGGKLHPFPVAVSLVVTFESSIFYLWYPSEIYMYGSYYWMQNLGLIVGYLMMFFITIPLFYHLQITSVYEYLQMRHESQRVRQMAMW</sequence>
<evidence type="ECO:0000256" key="8">
    <source>
        <dbReference type="ARBA" id="ARBA00023065"/>
    </source>
</evidence>
<dbReference type="InterPro" id="IPR001734">
    <property type="entry name" value="Na/solute_symporter"/>
</dbReference>
<keyword evidence="7" id="KW-0915">Sodium</keyword>
<keyword evidence="9 12" id="KW-0472">Membrane</keyword>
<dbReference type="GO" id="GO:0015293">
    <property type="term" value="F:symporter activity"/>
    <property type="evidence" value="ECO:0007669"/>
    <property type="project" value="TreeGrafter"/>
</dbReference>
<dbReference type="InterPro" id="IPR051163">
    <property type="entry name" value="Sodium:Solute_Symporter_SSF"/>
</dbReference>
<evidence type="ECO:0000256" key="10">
    <source>
        <dbReference type="ARBA" id="ARBA00023201"/>
    </source>
</evidence>
<proteinExistence type="inferred from homology"/>
<dbReference type="Proteomes" id="UP000828390">
    <property type="component" value="Unassembled WGS sequence"/>
</dbReference>
<feature type="transmembrane region" description="Helical" evidence="12">
    <location>
        <begin position="84"/>
        <end position="106"/>
    </location>
</feature>
<gene>
    <name evidence="13" type="ORF">DPMN_016833</name>
</gene>
<protein>
    <submittedName>
        <fullName evidence="13">Uncharacterized protein</fullName>
    </submittedName>
</protein>
<reference evidence="13" key="2">
    <citation type="submission" date="2020-11" db="EMBL/GenBank/DDBJ databases">
        <authorList>
            <person name="McCartney M.A."/>
            <person name="Auch B."/>
            <person name="Kono T."/>
            <person name="Mallez S."/>
            <person name="Becker A."/>
            <person name="Gohl D.M."/>
            <person name="Silverstein K.A.T."/>
            <person name="Koren S."/>
            <person name="Bechman K.B."/>
            <person name="Herman A."/>
            <person name="Abrahante J.E."/>
            <person name="Garbe J."/>
        </authorList>
    </citation>
    <scope>NUCLEOTIDE SEQUENCE</scope>
    <source>
        <strain evidence="13">Duluth1</strain>
        <tissue evidence="13">Whole animal</tissue>
    </source>
</reference>
<dbReference type="PROSITE" id="PS50283">
    <property type="entry name" value="NA_SOLUT_SYMP_3"/>
    <property type="match status" value="1"/>
</dbReference>
<dbReference type="GO" id="GO:0006814">
    <property type="term" value="P:sodium ion transport"/>
    <property type="evidence" value="ECO:0007669"/>
    <property type="project" value="UniProtKB-KW"/>
</dbReference>
<evidence type="ECO:0000313" key="13">
    <source>
        <dbReference type="EMBL" id="KAH3892708.1"/>
    </source>
</evidence>
<keyword evidence="6 12" id="KW-1133">Transmembrane helix</keyword>
<dbReference type="AlphaFoldDB" id="A0A9D4S6W6"/>
<dbReference type="PANTHER" id="PTHR42985:SF40">
    <property type="entry name" value="LD47995P-RELATED"/>
    <property type="match status" value="1"/>
</dbReference>
<evidence type="ECO:0000256" key="12">
    <source>
        <dbReference type="SAM" id="Phobius"/>
    </source>
</evidence>
<comment type="caution">
    <text evidence="13">The sequence shown here is derived from an EMBL/GenBank/DDBJ whole genome shotgun (WGS) entry which is preliminary data.</text>
</comment>
<keyword evidence="3" id="KW-0813">Transport</keyword>
<keyword evidence="4" id="KW-1003">Cell membrane</keyword>
<dbReference type="PANTHER" id="PTHR42985">
    <property type="entry name" value="SODIUM-COUPLED MONOCARBOXYLATE TRANSPORTER"/>
    <property type="match status" value="1"/>
</dbReference>
<feature type="transmembrane region" description="Helical" evidence="12">
    <location>
        <begin position="12"/>
        <end position="31"/>
    </location>
</feature>
<evidence type="ECO:0000256" key="1">
    <source>
        <dbReference type="ARBA" id="ARBA00004651"/>
    </source>
</evidence>
<evidence type="ECO:0000256" key="2">
    <source>
        <dbReference type="ARBA" id="ARBA00006434"/>
    </source>
</evidence>
<evidence type="ECO:0000256" key="3">
    <source>
        <dbReference type="ARBA" id="ARBA00022448"/>
    </source>
</evidence>
<accession>A0A9D4S6W6</accession>
<evidence type="ECO:0000256" key="9">
    <source>
        <dbReference type="ARBA" id="ARBA00023136"/>
    </source>
</evidence>
<feature type="transmembrane region" description="Helical" evidence="12">
    <location>
        <begin position="52"/>
        <end position="72"/>
    </location>
</feature>
<evidence type="ECO:0000256" key="5">
    <source>
        <dbReference type="ARBA" id="ARBA00022692"/>
    </source>
</evidence>
<comment type="subcellular location">
    <subcellularLocation>
        <location evidence="1">Cell membrane</location>
        <topology evidence="1">Multi-pass membrane protein</topology>
    </subcellularLocation>
</comment>
<dbReference type="EMBL" id="JAIWYP010000001">
    <property type="protein sequence ID" value="KAH3892708.1"/>
    <property type="molecule type" value="Genomic_DNA"/>
</dbReference>
<dbReference type="GO" id="GO:0005886">
    <property type="term" value="C:plasma membrane"/>
    <property type="evidence" value="ECO:0007669"/>
    <property type="project" value="UniProtKB-SubCell"/>
</dbReference>
<evidence type="ECO:0000256" key="7">
    <source>
        <dbReference type="ARBA" id="ARBA00023053"/>
    </source>
</evidence>
<name>A0A9D4S6W6_DREPO</name>
<keyword evidence="5 12" id="KW-0812">Transmembrane</keyword>
<keyword evidence="10" id="KW-0739">Sodium transport</keyword>
<comment type="similarity">
    <text evidence="2 11">Belongs to the sodium:solute symporter (SSF) (TC 2.A.21) family.</text>
</comment>
<reference evidence="13" key="1">
    <citation type="journal article" date="2019" name="bioRxiv">
        <title>The Genome of the Zebra Mussel, Dreissena polymorpha: A Resource for Invasive Species Research.</title>
        <authorList>
            <person name="McCartney M.A."/>
            <person name="Auch B."/>
            <person name="Kono T."/>
            <person name="Mallez S."/>
            <person name="Zhang Y."/>
            <person name="Obille A."/>
            <person name="Becker A."/>
            <person name="Abrahante J.E."/>
            <person name="Garbe J."/>
            <person name="Badalamenti J.P."/>
            <person name="Herman A."/>
            <person name="Mangelson H."/>
            <person name="Liachko I."/>
            <person name="Sullivan S."/>
            <person name="Sone E.D."/>
            <person name="Koren S."/>
            <person name="Silverstein K.A.T."/>
            <person name="Beckman K.B."/>
            <person name="Gohl D.M."/>
        </authorList>
    </citation>
    <scope>NUCLEOTIDE SEQUENCE</scope>
    <source>
        <strain evidence="13">Duluth1</strain>
        <tissue evidence="13">Whole animal</tissue>
    </source>
</reference>
<organism evidence="13 14">
    <name type="scientific">Dreissena polymorpha</name>
    <name type="common">Zebra mussel</name>
    <name type="synonym">Mytilus polymorpha</name>
    <dbReference type="NCBI Taxonomy" id="45954"/>
    <lineage>
        <taxon>Eukaryota</taxon>
        <taxon>Metazoa</taxon>
        <taxon>Spiralia</taxon>
        <taxon>Lophotrochozoa</taxon>
        <taxon>Mollusca</taxon>
        <taxon>Bivalvia</taxon>
        <taxon>Autobranchia</taxon>
        <taxon>Heteroconchia</taxon>
        <taxon>Euheterodonta</taxon>
        <taxon>Imparidentia</taxon>
        <taxon>Neoheterodontei</taxon>
        <taxon>Myida</taxon>
        <taxon>Dreissenoidea</taxon>
        <taxon>Dreissenidae</taxon>
        <taxon>Dreissena</taxon>
    </lineage>
</organism>